<feature type="domain" description="PPM-type phosphatase" evidence="13">
    <location>
        <begin position="128"/>
        <end position="379"/>
    </location>
</feature>
<accession>A0A9Q0KFY1</accession>
<reference evidence="14" key="1">
    <citation type="journal article" date="2023" name="Plant J.">
        <title>The genome of the king protea, Protea cynaroides.</title>
        <authorList>
            <person name="Chang J."/>
            <person name="Duong T.A."/>
            <person name="Schoeman C."/>
            <person name="Ma X."/>
            <person name="Roodt D."/>
            <person name="Barker N."/>
            <person name="Li Z."/>
            <person name="Van de Peer Y."/>
            <person name="Mizrachi E."/>
        </authorList>
    </citation>
    <scope>NUCLEOTIDE SEQUENCE</scope>
    <source>
        <tissue evidence="14">Young leaves</tissue>
    </source>
</reference>
<dbReference type="InterPro" id="IPR001932">
    <property type="entry name" value="PPM-type_phosphatase-like_dom"/>
</dbReference>
<dbReference type="EC" id="3.1.3.16" evidence="4"/>
<keyword evidence="8 12" id="KW-0904">Protein phosphatase</keyword>
<dbReference type="OrthoDB" id="10264738at2759"/>
<comment type="cofactor">
    <cofactor evidence="2">
        <name>Mg(2+)</name>
        <dbReference type="ChEBI" id="CHEBI:18420"/>
    </cofactor>
</comment>
<gene>
    <name evidence="14" type="ORF">NE237_002886</name>
</gene>
<dbReference type="InterPro" id="IPR036457">
    <property type="entry name" value="PPM-type-like_dom_sf"/>
</dbReference>
<evidence type="ECO:0000256" key="7">
    <source>
        <dbReference type="ARBA" id="ARBA00022842"/>
    </source>
</evidence>
<dbReference type="FunFam" id="3.60.40.10:FF:000044">
    <property type="entry name" value="probable protein phosphatase 2C 25"/>
    <property type="match status" value="1"/>
</dbReference>
<keyword evidence="5" id="KW-0479">Metal-binding</keyword>
<comment type="cofactor">
    <cofactor evidence="1">
        <name>Mn(2+)</name>
        <dbReference type="ChEBI" id="CHEBI:29035"/>
    </cofactor>
</comment>
<dbReference type="AlphaFoldDB" id="A0A9Q0KFY1"/>
<dbReference type="SUPFAM" id="SSF81606">
    <property type="entry name" value="PP2C-like"/>
    <property type="match status" value="1"/>
</dbReference>
<dbReference type="Pfam" id="PF00481">
    <property type="entry name" value="PP2C"/>
    <property type="match status" value="1"/>
</dbReference>
<evidence type="ECO:0000313" key="14">
    <source>
        <dbReference type="EMBL" id="KAJ4969787.1"/>
    </source>
</evidence>
<evidence type="ECO:0000256" key="10">
    <source>
        <dbReference type="ARBA" id="ARBA00047761"/>
    </source>
</evidence>
<evidence type="ECO:0000256" key="3">
    <source>
        <dbReference type="ARBA" id="ARBA00006702"/>
    </source>
</evidence>
<name>A0A9Q0KFY1_9MAGN</name>
<keyword evidence="15" id="KW-1185">Reference proteome</keyword>
<evidence type="ECO:0000256" key="11">
    <source>
        <dbReference type="ARBA" id="ARBA00048336"/>
    </source>
</evidence>
<dbReference type="PROSITE" id="PS01032">
    <property type="entry name" value="PPM_1"/>
    <property type="match status" value="1"/>
</dbReference>
<evidence type="ECO:0000256" key="9">
    <source>
        <dbReference type="ARBA" id="ARBA00023211"/>
    </source>
</evidence>
<keyword evidence="6 12" id="KW-0378">Hydrolase</keyword>
<dbReference type="GO" id="GO:0004722">
    <property type="term" value="F:protein serine/threonine phosphatase activity"/>
    <property type="evidence" value="ECO:0007669"/>
    <property type="project" value="UniProtKB-EC"/>
</dbReference>
<evidence type="ECO:0000256" key="1">
    <source>
        <dbReference type="ARBA" id="ARBA00001936"/>
    </source>
</evidence>
<proteinExistence type="inferred from homology"/>
<evidence type="ECO:0000256" key="6">
    <source>
        <dbReference type="ARBA" id="ARBA00022801"/>
    </source>
</evidence>
<keyword evidence="7" id="KW-0460">Magnesium</keyword>
<evidence type="ECO:0000259" key="13">
    <source>
        <dbReference type="PROSITE" id="PS51746"/>
    </source>
</evidence>
<organism evidence="14 15">
    <name type="scientific">Protea cynaroides</name>
    <dbReference type="NCBI Taxonomy" id="273540"/>
    <lineage>
        <taxon>Eukaryota</taxon>
        <taxon>Viridiplantae</taxon>
        <taxon>Streptophyta</taxon>
        <taxon>Embryophyta</taxon>
        <taxon>Tracheophyta</taxon>
        <taxon>Spermatophyta</taxon>
        <taxon>Magnoliopsida</taxon>
        <taxon>Proteales</taxon>
        <taxon>Proteaceae</taxon>
        <taxon>Protea</taxon>
    </lineage>
</organism>
<dbReference type="InterPro" id="IPR015655">
    <property type="entry name" value="PP2C"/>
</dbReference>
<evidence type="ECO:0000256" key="2">
    <source>
        <dbReference type="ARBA" id="ARBA00001946"/>
    </source>
</evidence>
<comment type="catalytic activity">
    <reaction evidence="11">
        <text>O-phospho-L-threonyl-[protein] + H2O = L-threonyl-[protein] + phosphate</text>
        <dbReference type="Rhea" id="RHEA:47004"/>
        <dbReference type="Rhea" id="RHEA-COMP:11060"/>
        <dbReference type="Rhea" id="RHEA-COMP:11605"/>
        <dbReference type="ChEBI" id="CHEBI:15377"/>
        <dbReference type="ChEBI" id="CHEBI:30013"/>
        <dbReference type="ChEBI" id="CHEBI:43474"/>
        <dbReference type="ChEBI" id="CHEBI:61977"/>
        <dbReference type="EC" id="3.1.3.16"/>
    </reaction>
</comment>
<dbReference type="Gene3D" id="3.60.40.10">
    <property type="entry name" value="PPM-type phosphatase domain"/>
    <property type="match status" value="1"/>
</dbReference>
<dbReference type="PANTHER" id="PTHR47992">
    <property type="entry name" value="PROTEIN PHOSPHATASE"/>
    <property type="match status" value="1"/>
</dbReference>
<comment type="caution">
    <text evidence="14">The sequence shown here is derived from an EMBL/GenBank/DDBJ whole genome shotgun (WGS) entry which is preliminary data.</text>
</comment>
<dbReference type="Proteomes" id="UP001141806">
    <property type="component" value="Unassembled WGS sequence"/>
</dbReference>
<dbReference type="InterPro" id="IPR000222">
    <property type="entry name" value="PP2C_BS"/>
</dbReference>
<sequence>MSCAVAVVNSPVFSPSSSRVSSSLFSKTCASSSPDALSLTLNHHHVSSSSVTASSCGSPSSSSCSSPSSPFRLRFQKPLSGFRTKKETSPPALLKRKRPAKIDIPISALSFAPSTVEVLREVEFERDGVSVYCKKGRREAMEDQYSAVFDLQGDPKQAFFGVFDGHGGAKAAEFAAKNLDKHILDELTRREGNEIEDAVKNAYLTTDSEFLKEDLRGGTCCVTALITKGDLVVSNAGDCRAVLSRGGIAEALTSDHRPSRVDEKERIEALGGFVDRHHGVWRLQGSLAVSRGIGDRSLKQWVIAEPETNILKIRPECEFLILASDGLWDKVENQEAVDMIRPLCTGTDKPELMSACRKLAELSVMRGSADDISVMFYSDLVSKPVIKSNFSALIPFSCTTQDGAPSKGWVEEILASTILHIGFEMPWDITVSNWENRQLNNAQVNNHLNNLILGLDIKWRSKLGHGENNLVAILQFYVGWRCLVFLGLTLKFHNARRWDS</sequence>
<dbReference type="EMBL" id="JAMYWD010000005">
    <property type="protein sequence ID" value="KAJ4969787.1"/>
    <property type="molecule type" value="Genomic_DNA"/>
</dbReference>
<dbReference type="SMART" id="SM00332">
    <property type="entry name" value="PP2Cc"/>
    <property type="match status" value="1"/>
</dbReference>
<comment type="catalytic activity">
    <reaction evidence="10">
        <text>O-phospho-L-seryl-[protein] + H2O = L-seryl-[protein] + phosphate</text>
        <dbReference type="Rhea" id="RHEA:20629"/>
        <dbReference type="Rhea" id="RHEA-COMP:9863"/>
        <dbReference type="Rhea" id="RHEA-COMP:11604"/>
        <dbReference type="ChEBI" id="CHEBI:15377"/>
        <dbReference type="ChEBI" id="CHEBI:29999"/>
        <dbReference type="ChEBI" id="CHEBI:43474"/>
        <dbReference type="ChEBI" id="CHEBI:83421"/>
        <dbReference type="EC" id="3.1.3.16"/>
    </reaction>
</comment>
<evidence type="ECO:0000256" key="12">
    <source>
        <dbReference type="RuleBase" id="RU003465"/>
    </source>
</evidence>
<dbReference type="GO" id="GO:0009738">
    <property type="term" value="P:abscisic acid-activated signaling pathway"/>
    <property type="evidence" value="ECO:0007669"/>
    <property type="project" value="UniProtKB-ARBA"/>
</dbReference>
<dbReference type="CDD" id="cd00143">
    <property type="entry name" value="PP2Cc"/>
    <property type="match status" value="1"/>
</dbReference>
<protein>
    <recommendedName>
        <fullName evidence="4">protein-serine/threonine phosphatase</fullName>
        <ecNumber evidence="4">3.1.3.16</ecNumber>
    </recommendedName>
</protein>
<comment type="similarity">
    <text evidence="3 12">Belongs to the PP2C family.</text>
</comment>
<evidence type="ECO:0000313" key="15">
    <source>
        <dbReference type="Proteomes" id="UP001141806"/>
    </source>
</evidence>
<dbReference type="PROSITE" id="PS51746">
    <property type="entry name" value="PPM_2"/>
    <property type="match status" value="1"/>
</dbReference>
<evidence type="ECO:0000256" key="8">
    <source>
        <dbReference type="ARBA" id="ARBA00022912"/>
    </source>
</evidence>
<evidence type="ECO:0000256" key="4">
    <source>
        <dbReference type="ARBA" id="ARBA00013081"/>
    </source>
</evidence>
<evidence type="ECO:0000256" key="5">
    <source>
        <dbReference type="ARBA" id="ARBA00022723"/>
    </source>
</evidence>
<keyword evidence="9" id="KW-0464">Manganese</keyword>
<dbReference type="GO" id="GO:0046872">
    <property type="term" value="F:metal ion binding"/>
    <property type="evidence" value="ECO:0007669"/>
    <property type="project" value="UniProtKB-KW"/>
</dbReference>